<protein>
    <submittedName>
        <fullName evidence="3">Putative peptidase</fullName>
    </submittedName>
</protein>
<dbReference type="InterPro" id="IPR014782">
    <property type="entry name" value="Peptidase_M1_dom"/>
</dbReference>
<dbReference type="InterPro" id="IPR027268">
    <property type="entry name" value="Peptidase_M4/M1_CTD_sf"/>
</dbReference>
<sequence length="666" mass="74549">MSVRLFLLPLLGGVLVPAALLPETVTAKTLADPAAVFAPLTLPDAPNAYRSGSGLPGPQYWQNRTDYVIHSRIDTQAHVLHGSETVTYSNNSPEALDVLWLQLDQNIYRADTRSAIGAVATSHNLAGNHTDGMVIEHVSVVQGGREVDVTPLISDTRMQLTLPRTIDPHGVAFVKIDWHYTLPGPWGGRTAVTPTREGDIYEVAQWYPRLSVYDDRRGWNTLPYLGQEFFLEYGSFDYSVTVPWNYTLVGSGALLNPEQVLTPVERNRLAQAAQSDARVMIRTLDDITDPKSHLKQSGEVTWHYAMRNTRDVAFAASPAFVWDAARINLPPIVPWANYHPVPRLAMSVYPREGIGPHGWDRSTDYVKHAIEYFSSQWFEYPWPNAVNLGGHGAGMEYPGIVFDGMSDRDPELFWITTHELGHGWFPMIVGTDERRNAFMDEGFNTFIDVYASDHFNNGEFAPKRDSEFAPKTGNPAQDIVPVLTDPDAPVLMTAADSVSEKYRHSVTYFKGAYGLKLLREQIFGPVRFDAAFRRYISEWSFKHPSPSDFFRLMSSEAGEDLGWFWRGWYFTNAAPDYALGDIHHDAGKPATVQVRNYGALPLPVLLRAEYADGKSEEIRIPTEAWRQGSDIVVSLPVHDGLKAITLDPDHVIPDIDRSDNRIAVTP</sequence>
<dbReference type="Pfam" id="PF01433">
    <property type="entry name" value="Peptidase_M1"/>
    <property type="match status" value="1"/>
</dbReference>
<feature type="signal peptide" evidence="1">
    <location>
        <begin position="1"/>
        <end position="27"/>
    </location>
</feature>
<organism evidence="3 4">
    <name type="scientific">Gluconobacter oxydans DSM 3504</name>
    <dbReference type="NCBI Taxonomy" id="1288313"/>
    <lineage>
        <taxon>Bacteria</taxon>
        <taxon>Pseudomonadati</taxon>
        <taxon>Pseudomonadota</taxon>
        <taxon>Alphaproteobacteria</taxon>
        <taxon>Acetobacterales</taxon>
        <taxon>Acetobacteraceae</taxon>
        <taxon>Gluconobacter</taxon>
    </lineage>
</organism>
<dbReference type="SUPFAM" id="SSF55486">
    <property type="entry name" value="Metalloproteases ('zincins'), catalytic domain"/>
    <property type="match status" value="1"/>
</dbReference>
<dbReference type="Gene3D" id="1.10.390.10">
    <property type="entry name" value="Neutral Protease Domain 2"/>
    <property type="match status" value="1"/>
</dbReference>
<evidence type="ECO:0000259" key="2">
    <source>
        <dbReference type="Pfam" id="PF01433"/>
    </source>
</evidence>
<gene>
    <name evidence="3" type="ORF">GLS_c08740</name>
</gene>
<keyword evidence="1" id="KW-0732">Signal</keyword>
<dbReference type="RefSeq" id="WP_041111371.1">
    <property type="nucleotide sequence ID" value="NZ_CP004373.1"/>
</dbReference>
<dbReference type="CDD" id="cd09604">
    <property type="entry name" value="M1_APN_like"/>
    <property type="match status" value="1"/>
</dbReference>
<feature type="domain" description="Peptidase M1 membrane alanine aminopeptidase" evidence="2">
    <location>
        <begin position="412"/>
        <end position="568"/>
    </location>
</feature>
<dbReference type="EMBL" id="CP004373">
    <property type="protein sequence ID" value="AHK70784.1"/>
    <property type="molecule type" value="Genomic_DNA"/>
</dbReference>
<evidence type="ECO:0000313" key="3">
    <source>
        <dbReference type="EMBL" id="AHK70784.1"/>
    </source>
</evidence>
<feature type="chain" id="PRO_5001650269" evidence="1">
    <location>
        <begin position="28"/>
        <end position="666"/>
    </location>
</feature>
<dbReference type="GO" id="GO:0008270">
    <property type="term" value="F:zinc ion binding"/>
    <property type="evidence" value="ECO:0007669"/>
    <property type="project" value="InterPro"/>
</dbReference>
<dbReference type="AlphaFoldDB" id="A0A067Z3F2"/>
<dbReference type="KEGG" id="goy:GLS_c08740"/>
<dbReference type="GeneID" id="56905106"/>
<reference evidence="3 4" key="1">
    <citation type="journal article" date="2015" name="Appl. Microbiol. Biotechnol.">
        <title>The consequence of an additional NADH dehydrogenase paralog on the growth of Gluconobacter oxydans DSM3504.</title>
        <authorList>
            <person name="Kostner D."/>
            <person name="Luchterhand B."/>
            <person name="Junker A."/>
            <person name="Volland S."/>
            <person name="Daniel R."/>
            <person name="Buchs J."/>
            <person name="Liebl W."/>
            <person name="Ehrenreich A."/>
        </authorList>
    </citation>
    <scope>NUCLEOTIDE SEQUENCE [LARGE SCALE GENOMIC DNA]</scope>
    <source>
        <strain evidence="3">DSM 3504</strain>
    </source>
</reference>
<dbReference type="Proteomes" id="UP000031656">
    <property type="component" value="Chromosome"/>
</dbReference>
<accession>A0A067Z3F2</accession>
<name>A0A067Z3F2_GLUOY</name>
<dbReference type="HOGENOM" id="CLU_015077_0_0_5"/>
<evidence type="ECO:0000256" key="1">
    <source>
        <dbReference type="SAM" id="SignalP"/>
    </source>
</evidence>
<dbReference type="GO" id="GO:0008237">
    <property type="term" value="F:metallopeptidase activity"/>
    <property type="evidence" value="ECO:0007669"/>
    <property type="project" value="InterPro"/>
</dbReference>
<proteinExistence type="predicted"/>
<evidence type="ECO:0000313" key="4">
    <source>
        <dbReference type="Proteomes" id="UP000031656"/>
    </source>
</evidence>